<keyword evidence="2" id="KW-1185">Reference proteome</keyword>
<dbReference type="EMBL" id="CP010777">
    <property type="protein sequence ID" value="AKQ47193.1"/>
    <property type="molecule type" value="Genomic_DNA"/>
</dbReference>
<name>A0A0H4VPH0_9BACT</name>
<gene>
    <name evidence="1" type="ORF">TH63_18595</name>
</gene>
<dbReference type="KEGG" id="ruf:TH63_18595"/>
<dbReference type="Proteomes" id="UP000036458">
    <property type="component" value="Chromosome"/>
</dbReference>
<evidence type="ECO:0000313" key="1">
    <source>
        <dbReference type="EMBL" id="AKQ47193.1"/>
    </source>
</evidence>
<dbReference type="AlphaFoldDB" id="A0A0H4VPH0"/>
<protein>
    <submittedName>
        <fullName evidence="1">Uncharacterized protein</fullName>
    </submittedName>
</protein>
<evidence type="ECO:0000313" key="2">
    <source>
        <dbReference type="Proteomes" id="UP000036458"/>
    </source>
</evidence>
<proteinExistence type="predicted"/>
<sequence length="70" mass="7923">MYFSSFGNWKNRYVRTVFNAFLESYNTVCQSKQGVVFPDAYVSTWVVSSTALTHDNVTSDDGLATENFHA</sequence>
<accession>A0A0H4VPH0</accession>
<reference evidence="1 2" key="1">
    <citation type="submission" date="2015-01" db="EMBL/GenBank/DDBJ databases">
        <title>Rufibacter sp./DG31D/ whole genome sequencing.</title>
        <authorList>
            <person name="Kim M.K."/>
            <person name="Srinivasan S."/>
            <person name="Lee J.-J."/>
        </authorList>
    </citation>
    <scope>NUCLEOTIDE SEQUENCE [LARGE SCALE GENOMIC DNA]</scope>
    <source>
        <strain evidence="1 2">DG31D</strain>
    </source>
</reference>
<organism evidence="1 2">
    <name type="scientific">Rufibacter radiotolerans</name>
    <dbReference type="NCBI Taxonomy" id="1379910"/>
    <lineage>
        <taxon>Bacteria</taxon>
        <taxon>Pseudomonadati</taxon>
        <taxon>Bacteroidota</taxon>
        <taxon>Cytophagia</taxon>
        <taxon>Cytophagales</taxon>
        <taxon>Hymenobacteraceae</taxon>
        <taxon>Rufibacter</taxon>
    </lineage>
</organism>